<proteinExistence type="predicted"/>
<name>A0A3B0SPN0_9ZZZZ</name>
<accession>A0A3B0SPN0</accession>
<gene>
    <name evidence="1" type="ORF">MNBD_ACTINO01-797</name>
</gene>
<dbReference type="AlphaFoldDB" id="A0A3B0SPN0"/>
<sequence length="93" mass="10001">MNPTGGSEPIYCSTGVQVLKAPTLEAEGWEQRTVTDPERITELEDLYTSLGFDTTTTPLDPDSFGDACTTCAVTACSAYVAIFTRKKDAQTTV</sequence>
<evidence type="ECO:0000313" key="1">
    <source>
        <dbReference type="EMBL" id="VAW07765.1"/>
    </source>
</evidence>
<protein>
    <submittedName>
        <fullName evidence="1">Uncharacterized protein</fullName>
    </submittedName>
</protein>
<reference evidence="1" key="1">
    <citation type="submission" date="2018-06" db="EMBL/GenBank/DDBJ databases">
        <authorList>
            <person name="Zhirakovskaya E."/>
        </authorList>
    </citation>
    <scope>NUCLEOTIDE SEQUENCE</scope>
</reference>
<organism evidence="1">
    <name type="scientific">hydrothermal vent metagenome</name>
    <dbReference type="NCBI Taxonomy" id="652676"/>
    <lineage>
        <taxon>unclassified sequences</taxon>
        <taxon>metagenomes</taxon>
        <taxon>ecological metagenomes</taxon>
    </lineage>
</organism>
<dbReference type="EMBL" id="UOEI01000545">
    <property type="protein sequence ID" value="VAW07765.1"/>
    <property type="molecule type" value="Genomic_DNA"/>
</dbReference>